<proteinExistence type="predicted"/>
<dbReference type="InterPro" id="IPR026960">
    <property type="entry name" value="RVT-Znf"/>
</dbReference>
<dbReference type="Pfam" id="PF13966">
    <property type="entry name" value="zf-RVT"/>
    <property type="match status" value="1"/>
</dbReference>
<feature type="domain" description="Reverse transcriptase zinc-binding" evidence="1">
    <location>
        <begin position="57"/>
        <end position="148"/>
    </location>
</feature>
<name>A0A803N6J1_CHEQI</name>
<accession>A0A803N6J1</accession>
<reference evidence="2" key="1">
    <citation type="journal article" date="2017" name="Nature">
        <title>The genome of Chenopodium quinoa.</title>
        <authorList>
            <person name="Jarvis D.E."/>
            <person name="Ho Y.S."/>
            <person name="Lightfoot D.J."/>
            <person name="Schmoeckel S.M."/>
            <person name="Li B."/>
            <person name="Borm T.J.A."/>
            <person name="Ohyanagi H."/>
            <person name="Mineta K."/>
            <person name="Michell C.T."/>
            <person name="Saber N."/>
            <person name="Kharbatia N.M."/>
            <person name="Rupper R.R."/>
            <person name="Sharp A.R."/>
            <person name="Dally N."/>
            <person name="Boughton B.A."/>
            <person name="Woo Y.H."/>
            <person name="Gao G."/>
            <person name="Schijlen E.G.W.M."/>
            <person name="Guo X."/>
            <person name="Momin A.A."/>
            <person name="Negrao S."/>
            <person name="Al-Babili S."/>
            <person name="Gehring C."/>
            <person name="Roessner U."/>
            <person name="Jung C."/>
            <person name="Murphy K."/>
            <person name="Arold S.T."/>
            <person name="Gojobori T."/>
            <person name="van der Linden C.G."/>
            <person name="van Loo E.N."/>
            <person name="Jellen E.N."/>
            <person name="Maughan P.J."/>
            <person name="Tester M."/>
        </authorList>
    </citation>
    <scope>NUCLEOTIDE SEQUENCE [LARGE SCALE GENOMIC DNA]</scope>
    <source>
        <strain evidence="2">cv. PI 614886</strain>
    </source>
</reference>
<organism evidence="2 3">
    <name type="scientific">Chenopodium quinoa</name>
    <name type="common">Quinoa</name>
    <dbReference type="NCBI Taxonomy" id="63459"/>
    <lineage>
        <taxon>Eukaryota</taxon>
        <taxon>Viridiplantae</taxon>
        <taxon>Streptophyta</taxon>
        <taxon>Embryophyta</taxon>
        <taxon>Tracheophyta</taxon>
        <taxon>Spermatophyta</taxon>
        <taxon>Magnoliopsida</taxon>
        <taxon>eudicotyledons</taxon>
        <taxon>Gunneridae</taxon>
        <taxon>Pentapetalae</taxon>
        <taxon>Caryophyllales</taxon>
        <taxon>Chenopodiaceae</taxon>
        <taxon>Chenopodioideae</taxon>
        <taxon>Atripliceae</taxon>
        <taxon>Chenopodium</taxon>
    </lineage>
</organism>
<evidence type="ECO:0000313" key="2">
    <source>
        <dbReference type="EnsemblPlants" id="AUR62041329-RA:cds"/>
    </source>
</evidence>
<dbReference type="AlphaFoldDB" id="A0A803N6J1"/>
<sequence>MWGAKSLLRDGLLWRIGDGRTVRVWKDPWLVVEGLVIYPHKPTDCDEEMKGDKRGIYTVKSGYWLAKLGNGDQPQQVHDDTIWQSIWRICGPPKLQHFIWSVMKGNLAVMDRLVFRHITQDSSCQICGAEKETIIHYLLECNAAKEIWSHCKHIGSLVDAPTSSFVDLWAWLNCKFSGDVVRQMITLMWVAWRCRNLVVFEGECSHPVVIAAGFLRMVMEYNSYAQRVFKPCVMPAQGLSATRWTSPPIGYIKINTDAHMPNMAMASLGVVWRDA</sequence>
<dbReference type="Proteomes" id="UP000596660">
    <property type="component" value="Unplaced"/>
</dbReference>
<evidence type="ECO:0000259" key="1">
    <source>
        <dbReference type="Pfam" id="PF13966"/>
    </source>
</evidence>
<reference evidence="2" key="2">
    <citation type="submission" date="2021-03" db="UniProtKB">
        <authorList>
            <consortium name="EnsemblPlants"/>
        </authorList>
    </citation>
    <scope>IDENTIFICATION</scope>
</reference>
<dbReference type="Gramene" id="AUR62041329-RA">
    <property type="protein sequence ID" value="AUR62041329-RA:cds"/>
    <property type="gene ID" value="AUR62041329"/>
</dbReference>
<dbReference type="EnsemblPlants" id="AUR62041329-RA">
    <property type="protein sequence ID" value="AUR62041329-RA:cds"/>
    <property type="gene ID" value="AUR62041329"/>
</dbReference>
<keyword evidence="3" id="KW-1185">Reference proteome</keyword>
<protein>
    <recommendedName>
        <fullName evidence="1">Reverse transcriptase zinc-binding domain-containing protein</fullName>
    </recommendedName>
</protein>
<evidence type="ECO:0000313" key="3">
    <source>
        <dbReference type="Proteomes" id="UP000596660"/>
    </source>
</evidence>